<comment type="caution">
    <text evidence="1">The sequence shown here is derived from an EMBL/GenBank/DDBJ whole genome shotgun (WGS) entry which is preliminary data.</text>
</comment>
<name>A0A931D8A5_9ACTN</name>
<sequence length="209" mass="22773">MSFELAVWYEPEPITAARAAATERGGIPPHPAVAAFARDAAEAFPDAEIEAEIEADADAGGSRHAVVRMPPDRADAISAEVYALARAHGLICHDPGRGLVHNLAPTPVHPETQLHTGDGMVVTDPDLGLVHDVLGRLSPAGNPFAALVLFGRHFIQVSPERGGYELEYKDSPRNVLYRTHVDDLGEVRRAFAEYARDERGFLDRLAWER</sequence>
<dbReference type="AlphaFoldDB" id="A0A931D8A5"/>
<proteinExistence type="predicted"/>
<protein>
    <submittedName>
        <fullName evidence="1">Uncharacterized protein</fullName>
    </submittedName>
</protein>
<evidence type="ECO:0000313" key="2">
    <source>
        <dbReference type="Proteomes" id="UP000614047"/>
    </source>
</evidence>
<dbReference type="RefSeq" id="WP_197009290.1">
    <property type="nucleotide sequence ID" value="NZ_BAABES010000013.1"/>
</dbReference>
<organism evidence="1 2">
    <name type="scientific">Actinomadura viridis</name>
    <dbReference type="NCBI Taxonomy" id="58110"/>
    <lineage>
        <taxon>Bacteria</taxon>
        <taxon>Bacillati</taxon>
        <taxon>Actinomycetota</taxon>
        <taxon>Actinomycetes</taxon>
        <taxon>Streptosporangiales</taxon>
        <taxon>Thermomonosporaceae</taxon>
        <taxon>Actinomadura</taxon>
    </lineage>
</organism>
<reference evidence="1" key="1">
    <citation type="submission" date="2020-11" db="EMBL/GenBank/DDBJ databases">
        <title>Sequencing the genomes of 1000 actinobacteria strains.</title>
        <authorList>
            <person name="Klenk H.-P."/>
        </authorList>
    </citation>
    <scope>NUCLEOTIDE SEQUENCE</scope>
    <source>
        <strain evidence="1">DSM 43175</strain>
    </source>
</reference>
<evidence type="ECO:0000313" key="1">
    <source>
        <dbReference type="EMBL" id="MBG6086264.1"/>
    </source>
</evidence>
<keyword evidence="2" id="KW-1185">Reference proteome</keyword>
<dbReference type="EMBL" id="JADOUA010000001">
    <property type="protein sequence ID" value="MBG6086264.1"/>
    <property type="molecule type" value="Genomic_DNA"/>
</dbReference>
<accession>A0A931D8A5</accession>
<dbReference type="Proteomes" id="UP000614047">
    <property type="component" value="Unassembled WGS sequence"/>
</dbReference>
<gene>
    <name evidence="1" type="ORF">IW256_000377</name>
</gene>